<feature type="domain" description="Rhodanese" evidence="1">
    <location>
        <begin position="14"/>
        <end position="115"/>
    </location>
</feature>
<proteinExistence type="predicted"/>
<dbReference type="InterPro" id="IPR036873">
    <property type="entry name" value="Rhodanese-like_dom_sf"/>
</dbReference>
<dbReference type="PANTHER" id="PTHR44086:SF10">
    <property type="entry name" value="THIOSULFATE SULFURTRANSFERASE_RHODANESE-LIKE DOMAIN-CONTAINING PROTEIN 3"/>
    <property type="match status" value="1"/>
</dbReference>
<reference evidence="2" key="1">
    <citation type="submission" date="2021-11" db="EMBL/GenBank/DDBJ databases">
        <title>A Novel Adlercreutzia Species, isolated from a Allomyrina dichotoma larva feces.</title>
        <authorList>
            <person name="Suh M.K."/>
        </authorList>
    </citation>
    <scope>NUCLEOTIDE SEQUENCE</scope>
    <source>
        <strain evidence="2">JBNU-10</strain>
    </source>
</reference>
<dbReference type="Proteomes" id="UP001430755">
    <property type="component" value="Unassembled WGS sequence"/>
</dbReference>
<dbReference type="EMBL" id="JAJMLW010000002">
    <property type="protein sequence ID" value="MCI2242135.1"/>
    <property type="molecule type" value="Genomic_DNA"/>
</dbReference>
<protein>
    <submittedName>
        <fullName evidence="2">Rhodanese-like domain-containing protein</fullName>
    </submittedName>
</protein>
<dbReference type="SMART" id="SM00450">
    <property type="entry name" value="RHOD"/>
    <property type="match status" value="1"/>
</dbReference>
<dbReference type="RefSeq" id="WP_160707887.1">
    <property type="nucleotide sequence ID" value="NZ_JAJMLW010000002.1"/>
</dbReference>
<evidence type="ECO:0000259" key="1">
    <source>
        <dbReference type="PROSITE" id="PS50206"/>
    </source>
</evidence>
<organism evidence="2 3">
    <name type="scientific">Adlercreutzia faecimuris</name>
    <dbReference type="NCBI Taxonomy" id="2897341"/>
    <lineage>
        <taxon>Bacteria</taxon>
        <taxon>Bacillati</taxon>
        <taxon>Actinomycetota</taxon>
        <taxon>Coriobacteriia</taxon>
        <taxon>Eggerthellales</taxon>
        <taxon>Eggerthellaceae</taxon>
        <taxon>Adlercreutzia</taxon>
    </lineage>
</organism>
<evidence type="ECO:0000313" key="2">
    <source>
        <dbReference type="EMBL" id="MCI2242135.1"/>
    </source>
</evidence>
<keyword evidence="3" id="KW-1185">Reference proteome</keyword>
<evidence type="ECO:0000313" key="3">
    <source>
        <dbReference type="Proteomes" id="UP001430755"/>
    </source>
</evidence>
<name>A0ABS9WH94_9ACTN</name>
<sequence>MSYEIVDAAYVLDNLGVLPIVDVRPGFMYAESRIPGAQSIELMAAKEAPGDTAECFVGRFAEAGLGPDDEFVVYCHNGGLAREACDLLESRGYTRQKCYEGSWVDWIADGTRPIES</sequence>
<dbReference type="PROSITE" id="PS50206">
    <property type="entry name" value="RHODANESE_3"/>
    <property type="match status" value="1"/>
</dbReference>
<dbReference type="PANTHER" id="PTHR44086">
    <property type="entry name" value="THIOSULFATE SULFURTRANSFERASE RDL2, MITOCHONDRIAL-RELATED"/>
    <property type="match status" value="1"/>
</dbReference>
<accession>A0ABS9WH94</accession>
<comment type="caution">
    <text evidence="2">The sequence shown here is derived from an EMBL/GenBank/DDBJ whole genome shotgun (WGS) entry which is preliminary data.</text>
</comment>
<dbReference type="Gene3D" id="3.40.250.10">
    <property type="entry name" value="Rhodanese-like domain"/>
    <property type="match status" value="1"/>
</dbReference>
<dbReference type="SUPFAM" id="SSF52821">
    <property type="entry name" value="Rhodanese/Cell cycle control phosphatase"/>
    <property type="match status" value="1"/>
</dbReference>
<dbReference type="Pfam" id="PF00581">
    <property type="entry name" value="Rhodanese"/>
    <property type="match status" value="1"/>
</dbReference>
<dbReference type="InterPro" id="IPR001763">
    <property type="entry name" value="Rhodanese-like_dom"/>
</dbReference>
<gene>
    <name evidence="2" type="ORF">LPT13_07200</name>
</gene>